<gene>
    <name evidence="5" type="ORF">DC363_08175</name>
</gene>
<dbReference type="InterPro" id="IPR051011">
    <property type="entry name" value="Metal_resp_trans_reg"/>
</dbReference>
<keyword evidence="6" id="KW-1185">Reference proteome</keyword>
<sequence length="124" mass="13066">MDKSLALAAFGALGQPTRLDVFRLLIKAGETGMSAGQIGETLGVRQNTMSANLAILSRAGLTRSEREGRSIRYFADMDGVRGLLAFLMEDCCGGLPELCQPVIDGIACAGPRTSTMPDEGTTGR</sequence>
<dbReference type="SUPFAM" id="SSF46785">
    <property type="entry name" value="Winged helix' DNA-binding domain"/>
    <property type="match status" value="1"/>
</dbReference>
<dbReference type="InterPro" id="IPR036388">
    <property type="entry name" value="WH-like_DNA-bd_sf"/>
</dbReference>
<dbReference type="Proteomes" id="UP000244817">
    <property type="component" value="Unassembled WGS sequence"/>
</dbReference>
<dbReference type="GO" id="GO:0003677">
    <property type="term" value="F:DNA binding"/>
    <property type="evidence" value="ECO:0007669"/>
    <property type="project" value="UniProtKB-KW"/>
</dbReference>
<evidence type="ECO:0000313" key="6">
    <source>
        <dbReference type="Proteomes" id="UP000244817"/>
    </source>
</evidence>
<dbReference type="SMART" id="SM00418">
    <property type="entry name" value="HTH_ARSR"/>
    <property type="match status" value="1"/>
</dbReference>
<accession>A0A2T7FWG9</accession>
<reference evidence="5 6" key="1">
    <citation type="submission" date="2018-04" db="EMBL/GenBank/DDBJ databases">
        <title>Pelagivirga bohaiensis gen. nov., sp. nov., a bacterium isolated from the Bohai Sea.</title>
        <authorList>
            <person name="Ji X."/>
        </authorList>
    </citation>
    <scope>NUCLEOTIDE SEQUENCE [LARGE SCALE GENOMIC DNA]</scope>
    <source>
        <strain evidence="5 6">BH-SD16</strain>
    </source>
</reference>
<dbReference type="GO" id="GO:0003700">
    <property type="term" value="F:DNA-binding transcription factor activity"/>
    <property type="evidence" value="ECO:0007669"/>
    <property type="project" value="InterPro"/>
</dbReference>
<dbReference type="InterPro" id="IPR001845">
    <property type="entry name" value="HTH_ArsR_DNA-bd_dom"/>
</dbReference>
<organism evidence="5 6">
    <name type="scientific">Thalassorhabdomicrobium marinisediminis</name>
    <dbReference type="NCBI Taxonomy" id="2170577"/>
    <lineage>
        <taxon>Bacteria</taxon>
        <taxon>Pseudomonadati</taxon>
        <taxon>Pseudomonadota</taxon>
        <taxon>Alphaproteobacteria</taxon>
        <taxon>Rhodobacterales</taxon>
        <taxon>Paracoccaceae</taxon>
        <taxon>Thalassorhabdomicrobium</taxon>
    </lineage>
</organism>
<dbReference type="CDD" id="cd00090">
    <property type="entry name" value="HTH_ARSR"/>
    <property type="match status" value="1"/>
</dbReference>
<dbReference type="PANTHER" id="PTHR43132">
    <property type="entry name" value="ARSENICAL RESISTANCE OPERON REPRESSOR ARSR-RELATED"/>
    <property type="match status" value="1"/>
</dbReference>
<dbReference type="InterPro" id="IPR011991">
    <property type="entry name" value="ArsR-like_HTH"/>
</dbReference>
<comment type="caution">
    <text evidence="5">The sequence shown here is derived from an EMBL/GenBank/DDBJ whole genome shotgun (WGS) entry which is preliminary data.</text>
</comment>
<dbReference type="InterPro" id="IPR036390">
    <property type="entry name" value="WH_DNA-bd_sf"/>
</dbReference>
<name>A0A2T7FWG9_9RHOB</name>
<evidence type="ECO:0000259" key="4">
    <source>
        <dbReference type="PROSITE" id="PS50987"/>
    </source>
</evidence>
<dbReference type="PROSITE" id="PS50987">
    <property type="entry name" value="HTH_ARSR_2"/>
    <property type="match status" value="1"/>
</dbReference>
<evidence type="ECO:0000313" key="5">
    <source>
        <dbReference type="EMBL" id="PVA06509.1"/>
    </source>
</evidence>
<dbReference type="EMBL" id="QCYG01000005">
    <property type="protein sequence ID" value="PVA06509.1"/>
    <property type="molecule type" value="Genomic_DNA"/>
</dbReference>
<protein>
    <submittedName>
        <fullName evidence="5">Transcriptional regulator</fullName>
    </submittedName>
</protein>
<dbReference type="Gene3D" id="1.10.10.10">
    <property type="entry name" value="Winged helix-like DNA-binding domain superfamily/Winged helix DNA-binding domain"/>
    <property type="match status" value="1"/>
</dbReference>
<keyword evidence="3" id="KW-0804">Transcription</keyword>
<feature type="domain" description="HTH arsR-type" evidence="4">
    <location>
        <begin position="1"/>
        <end position="95"/>
    </location>
</feature>
<dbReference type="OrthoDB" id="9804742at2"/>
<dbReference type="PRINTS" id="PR00778">
    <property type="entry name" value="HTHARSR"/>
</dbReference>
<dbReference type="NCBIfam" id="NF033788">
    <property type="entry name" value="HTH_metalloreg"/>
    <property type="match status" value="1"/>
</dbReference>
<evidence type="ECO:0000256" key="3">
    <source>
        <dbReference type="ARBA" id="ARBA00023163"/>
    </source>
</evidence>
<dbReference type="PANTHER" id="PTHR43132:SF2">
    <property type="entry name" value="ARSENICAL RESISTANCE OPERON REPRESSOR ARSR-RELATED"/>
    <property type="match status" value="1"/>
</dbReference>
<evidence type="ECO:0000256" key="1">
    <source>
        <dbReference type="ARBA" id="ARBA00023015"/>
    </source>
</evidence>
<dbReference type="Pfam" id="PF12840">
    <property type="entry name" value="HTH_20"/>
    <property type="match status" value="1"/>
</dbReference>
<proteinExistence type="predicted"/>
<keyword evidence="1" id="KW-0805">Transcription regulation</keyword>
<evidence type="ECO:0000256" key="2">
    <source>
        <dbReference type="ARBA" id="ARBA00023125"/>
    </source>
</evidence>
<dbReference type="AlphaFoldDB" id="A0A2T7FWG9"/>
<dbReference type="RefSeq" id="WP_108640670.1">
    <property type="nucleotide sequence ID" value="NZ_QCYG01000005.1"/>
</dbReference>
<keyword evidence="2" id="KW-0238">DNA-binding</keyword>